<evidence type="ECO:0000313" key="5">
    <source>
        <dbReference type="Proteomes" id="UP000000305"/>
    </source>
</evidence>
<evidence type="ECO:0000313" key="4">
    <source>
        <dbReference type="EMBL" id="EFX71594.1"/>
    </source>
</evidence>
<dbReference type="SUPFAM" id="SSF53300">
    <property type="entry name" value="vWA-like"/>
    <property type="match status" value="1"/>
</dbReference>
<dbReference type="SMART" id="SM00327">
    <property type="entry name" value="VWA"/>
    <property type="match status" value="1"/>
</dbReference>
<protein>
    <recommendedName>
        <fullName evidence="3">VWFA domain-containing protein</fullName>
    </recommendedName>
</protein>
<evidence type="ECO:0000259" key="3">
    <source>
        <dbReference type="PROSITE" id="PS50234"/>
    </source>
</evidence>
<dbReference type="AlphaFoldDB" id="E9H9B9"/>
<evidence type="ECO:0000256" key="2">
    <source>
        <dbReference type="SAM" id="SignalP"/>
    </source>
</evidence>
<dbReference type="OMA" id="HRIRIHA"/>
<keyword evidence="5" id="KW-1185">Reference proteome</keyword>
<dbReference type="InterPro" id="IPR002035">
    <property type="entry name" value="VWF_A"/>
</dbReference>
<gene>
    <name evidence="4" type="ORF">DAPPUDRAFT_326977</name>
</gene>
<dbReference type="STRING" id="6669.E9H9B9"/>
<dbReference type="eggNOG" id="ENOG502QRRD">
    <property type="taxonomic scope" value="Eukaryota"/>
</dbReference>
<dbReference type="Pfam" id="PF00092">
    <property type="entry name" value="VWA"/>
    <property type="match status" value="1"/>
</dbReference>
<dbReference type="InterPro" id="IPR036465">
    <property type="entry name" value="vWFA_dom_sf"/>
</dbReference>
<dbReference type="CDD" id="cd00198">
    <property type="entry name" value="vWFA"/>
    <property type="match status" value="1"/>
</dbReference>
<evidence type="ECO:0000256" key="1">
    <source>
        <dbReference type="SAM" id="Phobius"/>
    </source>
</evidence>
<dbReference type="PhylomeDB" id="E9H9B9"/>
<keyword evidence="1" id="KW-1133">Transmembrane helix</keyword>
<proteinExistence type="predicted"/>
<feature type="signal peptide" evidence="2">
    <location>
        <begin position="1"/>
        <end position="22"/>
    </location>
</feature>
<dbReference type="HOGENOM" id="CLU_005812_0_0_1"/>
<feature type="transmembrane region" description="Helical" evidence="1">
    <location>
        <begin position="964"/>
        <end position="986"/>
    </location>
</feature>
<dbReference type="Pfam" id="PF08434">
    <property type="entry name" value="CLCA"/>
    <property type="match status" value="1"/>
</dbReference>
<dbReference type="GO" id="GO:0032991">
    <property type="term" value="C:protein-containing complex"/>
    <property type="evidence" value="ECO:0007669"/>
    <property type="project" value="UniProtKB-ARBA"/>
</dbReference>
<dbReference type="Gene3D" id="3.40.50.410">
    <property type="entry name" value="von Willebrand factor, type A domain"/>
    <property type="match status" value="1"/>
</dbReference>
<name>E9H9B9_DAPPU</name>
<dbReference type="PANTHER" id="PTHR10579:SF177">
    <property type="entry name" value="CALCIUM-ACTIVATED CHLORIDE CHANNEL REGULATOR 4-LIKE PROTEIN"/>
    <property type="match status" value="1"/>
</dbReference>
<dbReference type="PROSITE" id="PS50234">
    <property type="entry name" value="VWFA"/>
    <property type="match status" value="1"/>
</dbReference>
<dbReference type="InterPro" id="IPR013642">
    <property type="entry name" value="CLCA_N"/>
</dbReference>
<feature type="domain" description="VWFA" evidence="3">
    <location>
        <begin position="325"/>
        <end position="506"/>
    </location>
</feature>
<dbReference type="NCBIfam" id="NF041940">
    <property type="entry name" value="choice_anch_X"/>
    <property type="match status" value="1"/>
</dbReference>
<accession>E9H9B9</accession>
<dbReference type="Proteomes" id="UP000000305">
    <property type="component" value="Unassembled WGS sequence"/>
</dbReference>
<keyword evidence="1" id="KW-0472">Membrane</keyword>
<reference evidence="4 5" key="1">
    <citation type="journal article" date="2011" name="Science">
        <title>The ecoresponsive genome of Daphnia pulex.</title>
        <authorList>
            <person name="Colbourne J.K."/>
            <person name="Pfrender M.E."/>
            <person name="Gilbert D."/>
            <person name="Thomas W.K."/>
            <person name="Tucker A."/>
            <person name="Oakley T.H."/>
            <person name="Tokishita S."/>
            <person name="Aerts A."/>
            <person name="Arnold G.J."/>
            <person name="Basu M.K."/>
            <person name="Bauer D.J."/>
            <person name="Caceres C.E."/>
            <person name="Carmel L."/>
            <person name="Casola C."/>
            <person name="Choi J.H."/>
            <person name="Detter J.C."/>
            <person name="Dong Q."/>
            <person name="Dusheyko S."/>
            <person name="Eads B.D."/>
            <person name="Frohlich T."/>
            <person name="Geiler-Samerotte K.A."/>
            <person name="Gerlach D."/>
            <person name="Hatcher P."/>
            <person name="Jogdeo S."/>
            <person name="Krijgsveld J."/>
            <person name="Kriventseva E.V."/>
            <person name="Kultz D."/>
            <person name="Laforsch C."/>
            <person name="Lindquist E."/>
            <person name="Lopez J."/>
            <person name="Manak J.R."/>
            <person name="Muller J."/>
            <person name="Pangilinan J."/>
            <person name="Patwardhan R.P."/>
            <person name="Pitluck S."/>
            <person name="Pritham E.J."/>
            <person name="Rechtsteiner A."/>
            <person name="Rho M."/>
            <person name="Rogozin I.B."/>
            <person name="Sakarya O."/>
            <person name="Salamov A."/>
            <person name="Schaack S."/>
            <person name="Shapiro H."/>
            <person name="Shiga Y."/>
            <person name="Skalitzky C."/>
            <person name="Smith Z."/>
            <person name="Souvorov A."/>
            <person name="Sung W."/>
            <person name="Tang Z."/>
            <person name="Tsuchiya D."/>
            <person name="Tu H."/>
            <person name="Vos H."/>
            <person name="Wang M."/>
            <person name="Wolf Y.I."/>
            <person name="Yamagata H."/>
            <person name="Yamada T."/>
            <person name="Ye Y."/>
            <person name="Shaw J.R."/>
            <person name="Andrews J."/>
            <person name="Crease T.J."/>
            <person name="Tang H."/>
            <person name="Lucas S.M."/>
            <person name="Robertson H.M."/>
            <person name="Bork P."/>
            <person name="Koonin E.V."/>
            <person name="Zdobnov E.M."/>
            <person name="Grigoriev I.V."/>
            <person name="Lynch M."/>
            <person name="Boore J.L."/>
        </authorList>
    </citation>
    <scope>NUCLEOTIDE SEQUENCE [LARGE SCALE GENOMIC DNA]</scope>
</reference>
<feature type="chain" id="PRO_5003241616" description="VWFA domain-containing protein" evidence="2">
    <location>
        <begin position="23"/>
        <end position="1000"/>
    </location>
</feature>
<keyword evidence="2" id="KW-0732">Signal</keyword>
<dbReference type="InParanoid" id="E9H9B9"/>
<organism evidence="4 5">
    <name type="scientific">Daphnia pulex</name>
    <name type="common">Water flea</name>
    <dbReference type="NCBI Taxonomy" id="6669"/>
    <lineage>
        <taxon>Eukaryota</taxon>
        <taxon>Metazoa</taxon>
        <taxon>Ecdysozoa</taxon>
        <taxon>Arthropoda</taxon>
        <taxon>Crustacea</taxon>
        <taxon>Branchiopoda</taxon>
        <taxon>Diplostraca</taxon>
        <taxon>Cladocera</taxon>
        <taxon>Anomopoda</taxon>
        <taxon>Daphniidae</taxon>
        <taxon>Daphnia</taxon>
    </lineage>
</organism>
<sequence length="1000" mass="110750">MDRSSALAQLFVLLFVINTAEWHDVTVGASRVTLTDNGYKNLVVAISPAAPIDQSESIIKNIKQIITEASPVLYKATGNRAYFQSVHILIPETWDHIEADLSTWETFDTADVIVDTPNPMHKDVPYTQQNGKCGEKGERIHLTPNYVLTIVQEQNLAQYGKPGKIFVHEWAHYRYGIFDEYGTPGGEYPLFFRQSGTSFIEPNICANKKIMYNTRDISNNNAACKIDPATNIYDQNCRFEFHPSFKPDTSLASYHLLDSVVHFCKDGDFHSHRSETPNKHNTMCGGVSTWTVIMRNPDFAFYHNRPVDLDQLPAEFKIVKPTGSRFVVVMDVSDSMKQCNRIDKLGESVRAWIKNDVPTGSQLGMVMFSSTAHIVSELQVISDMKIRQEMMKKVPKDLYSITCIGCGLDLAVQMLQEKGNNKTGGIIVLVTDGRNSAGYLDISDVEEDIVKAGIRVVTVAFGSEADSNIERLADVTGGKSYYIKDGDSSEALQRAFTGACTYQSRVKNSDLKFKLFESTTSASNSRSVEGCFDVDDTVGRNLVLSAFNLDDRNSLESMQLSGPTNEIYDQIDFDTSTATVTVALAKVGRWDLNVKLKSSQSKPVLVTVKTQLRPNVTTPINTRCWVSNGADIKDASHHRIRIHADVWKGSHPVTGASVKAYIVKPNDELEILDLLDNGVNADTTQDDGVYSKYFAYPNQPGRYTVKCQVNSTNHKALEQLGFIGSASPQLFGNETIIGEVERIPMANFTRIVSGGSFQVEIPVSSNDSYPPAEVTDLSIMVVNDTATNISIALKWTAPGDDLDVGTGLIINQFNTSIKIRYTHIGCGFPCAASYYQLKYSDVVADVINSNFDDESPKRKSRSIITEEDLVAGSLQPSQAGVQQTATFQLTDVQREKPYYLSLRAVDKADKAGQVSNLVVFFIPDKSVLVLTRNTEDEDSVDGMTDQEIHIHINTKEPSYHVTSLLVAAFGLVLIVCLVVMLLVAVVKHLLVYRSYKDVPV</sequence>
<dbReference type="PANTHER" id="PTHR10579">
    <property type="entry name" value="CALCIUM-ACTIVATED CHLORIDE CHANNEL REGULATOR"/>
    <property type="match status" value="1"/>
</dbReference>
<dbReference type="InterPro" id="IPR051266">
    <property type="entry name" value="CLCR"/>
</dbReference>
<keyword evidence="1" id="KW-0812">Transmembrane</keyword>
<dbReference type="OrthoDB" id="687730at2759"/>
<dbReference type="EMBL" id="GL732608">
    <property type="protein sequence ID" value="EFX71594.1"/>
    <property type="molecule type" value="Genomic_DNA"/>
</dbReference>
<dbReference type="KEGG" id="dpx:DAPPUDRAFT_326977"/>